<dbReference type="InterPro" id="IPR000847">
    <property type="entry name" value="LysR_HTH_N"/>
</dbReference>
<protein>
    <submittedName>
        <fullName evidence="6">LysR family transcriptional regulator</fullName>
    </submittedName>
</protein>
<proteinExistence type="inferred from homology"/>
<sequence length="300" mass="33486">MTVDLNDTLVFLRVVQEGSFTAAAHALQIPKTTVSRRVRDLEARLGAQLLHRTTRRLRLTEAGALYHERCRDIVRSLEDAENAVGQLQSGPRGWLRMTLPYSFGITWISPVLAGFRARYPEVRLEILASHTPLDLVKEELDMALRLGALPDSSLVARRLGAFATGMYASPVYLKKHGAPRHPDELRQHRVLTLHQARREGGYLWPLRQNNGAARDYPVDPVVVASDPELLRDALRAGEGISLAMNASMQADVDAGLLRRVLPDWTGPEQTLHALFPQGRIPSPKVRAFVDYLKESLPFLG</sequence>
<dbReference type="PROSITE" id="PS50931">
    <property type="entry name" value="HTH_LYSR"/>
    <property type="match status" value="1"/>
</dbReference>
<dbReference type="InterPro" id="IPR036388">
    <property type="entry name" value="WH-like_DNA-bd_sf"/>
</dbReference>
<dbReference type="Gene3D" id="3.40.190.290">
    <property type="match status" value="1"/>
</dbReference>
<evidence type="ECO:0000313" key="6">
    <source>
        <dbReference type="EMBL" id="WNG48451.1"/>
    </source>
</evidence>
<evidence type="ECO:0000256" key="2">
    <source>
        <dbReference type="ARBA" id="ARBA00023015"/>
    </source>
</evidence>
<dbReference type="InterPro" id="IPR058163">
    <property type="entry name" value="LysR-type_TF_proteobact-type"/>
</dbReference>
<dbReference type="Pfam" id="PF03466">
    <property type="entry name" value="LysR_substrate"/>
    <property type="match status" value="1"/>
</dbReference>
<comment type="similarity">
    <text evidence="1">Belongs to the LysR transcriptional regulatory family.</text>
</comment>
<dbReference type="CDD" id="cd08422">
    <property type="entry name" value="PBP2_CrgA_like"/>
    <property type="match status" value="1"/>
</dbReference>
<keyword evidence="3" id="KW-0238">DNA-binding</keyword>
<evidence type="ECO:0000259" key="5">
    <source>
        <dbReference type="PROSITE" id="PS50931"/>
    </source>
</evidence>
<keyword evidence="2" id="KW-0805">Transcription regulation</keyword>
<dbReference type="PANTHER" id="PTHR30537">
    <property type="entry name" value="HTH-TYPE TRANSCRIPTIONAL REGULATOR"/>
    <property type="match status" value="1"/>
</dbReference>
<dbReference type="PANTHER" id="PTHR30537:SF68">
    <property type="entry name" value="TRANSCRIPTIONAL REGULATOR-RELATED"/>
    <property type="match status" value="1"/>
</dbReference>
<reference evidence="6 7" key="1">
    <citation type="submission" date="2019-08" db="EMBL/GenBank/DDBJ databases">
        <title>Archangium and Cystobacter genomes.</title>
        <authorList>
            <person name="Chen I.-C.K."/>
            <person name="Wielgoss S."/>
        </authorList>
    </citation>
    <scope>NUCLEOTIDE SEQUENCE [LARGE SCALE GENOMIC DNA]</scope>
    <source>
        <strain evidence="6 7">Cbm 6</strain>
    </source>
</reference>
<dbReference type="InterPro" id="IPR005119">
    <property type="entry name" value="LysR_subst-bd"/>
</dbReference>
<evidence type="ECO:0000256" key="4">
    <source>
        <dbReference type="ARBA" id="ARBA00023163"/>
    </source>
</evidence>
<gene>
    <name evidence="6" type="ORF">F0U60_33260</name>
</gene>
<accession>A0ABY9WZ93</accession>
<dbReference type="SUPFAM" id="SSF53850">
    <property type="entry name" value="Periplasmic binding protein-like II"/>
    <property type="match status" value="1"/>
</dbReference>
<organism evidence="6 7">
    <name type="scientific">Archangium minus</name>
    <dbReference type="NCBI Taxonomy" id="83450"/>
    <lineage>
        <taxon>Bacteria</taxon>
        <taxon>Pseudomonadati</taxon>
        <taxon>Myxococcota</taxon>
        <taxon>Myxococcia</taxon>
        <taxon>Myxococcales</taxon>
        <taxon>Cystobacterineae</taxon>
        <taxon>Archangiaceae</taxon>
        <taxon>Archangium</taxon>
    </lineage>
</organism>
<dbReference type="Pfam" id="PF00126">
    <property type="entry name" value="HTH_1"/>
    <property type="match status" value="1"/>
</dbReference>
<dbReference type="InterPro" id="IPR036390">
    <property type="entry name" value="WH_DNA-bd_sf"/>
</dbReference>
<evidence type="ECO:0000256" key="1">
    <source>
        <dbReference type="ARBA" id="ARBA00009437"/>
    </source>
</evidence>
<evidence type="ECO:0000256" key="3">
    <source>
        <dbReference type="ARBA" id="ARBA00023125"/>
    </source>
</evidence>
<dbReference type="Proteomes" id="UP001611383">
    <property type="component" value="Chromosome"/>
</dbReference>
<keyword evidence="4" id="KW-0804">Transcription</keyword>
<dbReference type="SUPFAM" id="SSF46785">
    <property type="entry name" value="Winged helix' DNA-binding domain"/>
    <property type="match status" value="1"/>
</dbReference>
<keyword evidence="7" id="KW-1185">Reference proteome</keyword>
<name>A0ABY9WZ93_9BACT</name>
<evidence type="ECO:0000313" key="7">
    <source>
        <dbReference type="Proteomes" id="UP001611383"/>
    </source>
</evidence>
<dbReference type="Gene3D" id="1.10.10.10">
    <property type="entry name" value="Winged helix-like DNA-binding domain superfamily/Winged helix DNA-binding domain"/>
    <property type="match status" value="1"/>
</dbReference>
<dbReference type="EMBL" id="CP043494">
    <property type="protein sequence ID" value="WNG48451.1"/>
    <property type="molecule type" value="Genomic_DNA"/>
</dbReference>
<feature type="domain" description="HTH lysR-type" evidence="5">
    <location>
        <begin position="3"/>
        <end position="60"/>
    </location>
</feature>